<organism evidence="5 6">
    <name type="scientific">Trypanosoma theileri</name>
    <dbReference type="NCBI Taxonomy" id="67003"/>
    <lineage>
        <taxon>Eukaryota</taxon>
        <taxon>Discoba</taxon>
        <taxon>Euglenozoa</taxon>
        <taxon>Kinetoplastea</taxon>
        <taxon>Metakinetoplastina</taxon>
        <taxon>Trypanosomatida</taxon>
        <taxon>Trypanosomatidae</taxon>
        <taxon>Trypanosoma</taxon>
    </lineage>
</organism>
<dbReference type="AlphaFoldDB" id="A0A1X0P1B5"/>
<evidence type="ECO:0000313" key="6">
    <source>
        <dbReference type="Proteomes" id="UP000192257"/>
    </source>
</evidence>
<evidence type="ECO:0000256" key="1">
    <source>
        <dbReference type="ARBA" id="ARBA00022737"/>
    </source>
</evidence>
<dbReference type="InterPro" id="IPR012677">
    <property type="entry name" value="Nucleotide-bd_a/b_plait_sf"/>
</dbReference>
<name>A0A1X0P1B5_9TRYP</name>
<dbReference type="CDD" id="cd00590">
    <property type="entry name" value="RRM_SF"/>
    <property type="match status" value="1"/>
</dbReference>
<dbReference type="PANTHER" id="PTHR48027">
    <property type="entry name" value="HETEROGENEOUS NUCLEAR RIBONUCLEOPROTEIN 87F-RELATED"/>
    <property type="match status" value="1"/>
</dbReference>
<dbReference type="InterPro" id="IPR052462">
    <property type="entry name" value="SLIRP/GR-RBP-like"/>
</dbReference>
<evidence type="ECO:0000259" key="4">
    <source>
        <dbReference type="PROSITE" id="PS50102"/>
    </source>
</evidence>
<dbReference type="EMBL" id="NBCO01000009">
    <property type="protein sequence ID" value="ORC90200.1"/>
    <property type="molecule type" value="Genomic_DNA"/>
</dbReference>
<dbReference type="Proteomes" id="UP000192257">
    <property type="component" value="Unassembled WGS sequence"/>
</dbReference>
<dbReference type="GO" id="GO:0010629">
    <property type="term" value="P:negative regulation of gene expression"/>
    <property type="evidence" value="ECO:0007669"/>
    <property type="project" value="UniProtKB-ARBA"/>
</dbReference>
<keyword evidence="6" id="KW-1185">Reference proteome</keyword>
<keyword evidence="1" id="KW-0677">Repeat</keyword>
<sequence>MPVFKDPNQRVHMILQQLGYEPTPMYGSNKDEKEDGSYTMTAETTTTPITTAALTGITGTVEDENIVDPTLSLEPYFDDDDDDDDDDCDNLFFGSSTFHSCNDEGSGVDRNGLTLTASTVDLNRRSGVTPGPDPHNDTQSSTNLFISNFPHNYGENELEAMFAPYGEILSAAVMRNIHTGKSRGTAFVRYATTEQAKRAIAEVNGQNVRGRTISVHWAKKQHDDTPVGEARKKIFKLFVRNIPLDVTLEQLKELFRQYGPVKEISIHKDTAPNTAKSDERRIAFVTYLAEGAAERAAECVHNTRPFPSSGSIPLMVKLAEDTPEHCRRHNQHYYNNYNINDGNGNGIMSSGSSSNGTCAGRPILFVNGLPETGVRPVGGDGPITTSPLPAIPVLVPAPLLMPTTTMPFCNPMVAGRIVYMPPVIPGIGVGGPPSYILEQPLDCCGAVGGVPMMGAKTAGVKFGVQTAGNPAVMLTDTVAPSYSSAGAAPMQRSEFTGMPLYMSSTQKPATVNGSAAIYGVGTEDPQLPPWSCLAPNSSSTATVPHYSCLVKAPAVRKVLNPPNPIAVEFIPSHNADENDNVGGKTMELLGKEKAKGKHNKTRNHVGPVSIPAVAAAAGGDRNTATQM</sequence>
<dbReference type="RefSeq" id="XP_028884266.1">
    <property type="nucleotide sequence ID" value="XM_029024489.1"/>
</dbReference>
<evidence type="ECO:0000256" key="2">
    <source>
        <dbReference type="ARBA" id="ARBA00022884"/>
    </source>
</evidence>
<dbReference type="GO" id="GO:0003729">
    <property type="term" value="F:mRNA binding"/>
    <property type="evidence" value="ECO:0007669"/>
    <property type="project" value="UniProtKB-ARBA"/>
</dbReference>
<dbReference type="SMART" id="SM00360">
    <property type="entry name" value="RRM"/>
    <property type="match status" value="2"/>
</dbReference>
<dbReference type="FunFam" id="3.30.70.330:FF:000383">
    <property type="entry name" value="Sex lethal, isoform D"/>
    <property type="match status" value="1"/>
</dbReference>
<protein>
    <submittedName>
        <fullName evidence="5">RNA-binding protein</fullName>
    </submittedName>
</protein>
<comment type="caution">
    <text evidence="5">The sequence shown here is derived from an EMBL/GenBank/DDBJ whole genome shotgun (WGS) entry which is preliminary data.</text>
</comment>
<dbReference type="GO" id="GO:0009967">
    <property type="term" value="P:positive regulation of signal transduction"/>
    <property type="evidence" value="ECO:0007669"/>
    <property type="project" value="UniProtKB-ARBA"/>
</dbReference>
<dbReference type="VEuPathDB" id="TriTrypDB:TM35_000092500"/>
<dbReference type="InterPro" id="IPR035979">
    <property type="entry name" value="RBD_domain_sf"/>
</dbReference>
<gene>
    <name evidence="5" type="ORF">TM35_000092500</name>
</gene>
<dbReference type="STRING" id="67003.A0A1X0P1B5"/>
<dbReference type="GO" id="GO:0005737">
    <property type="term" value="C:cytoplasm"/>
    <property type="evidence" value="ECO:0007669"/>
    <property type="project" value="UniProtKB-ARBA"/>
</dbReference>
<dbReference type="SUPFAM" id="SSF54928">
    <property type="entry name" value="RNA-binding domain, RBD"/>
    <property type="match status" value="2"/>
</dbReference>
<dbReference type="PROSITE" id="PS50102">
    <property type="entry name" value="RRM"/>
    <property type="match status" value="2"/>
</dbReference>
<feature type="domain" description="RRM" evidence="4">
    <location>
        <begin position="235"/>
        <end position="321"/>
    </location>
</feature>
<evidence type="ECO:0000313" key="5">
    <source>
        <dbReference type="EMBL" id="ORC90200.1"/>
    </source>
</evidence>
<dbReference type="OrthoDB" id="266020at2759"/>
<evidence type="ECO:0000256" key="3">
    <source>
        <dbReference type="PROSITE-ProRule" id="PRU00176"/>
    </source>
</evidence>
<dbReference type="Gene3D" id="3.30.70.330">
    <property type="match status" value="2"/>
</dbReference>
<proteinExistence type="predicted"/>
<dbReference type="GeneID" id="39984269"/>
<keyword evidence="2 3" id="KW-0694">RNA-binding</keyword>
<dbReference type="InterPro" id="IPR000504">
    <property type="entry name" value="RRM_dom"/>
</dbReference>
<dbReference type="Pfam" id="PF00076">
    <property type="entry name" value="RRM_1"/>
    <property type="match status" value="2"/>
</dbReference>
<accession>A0A1X0P1B5</accession>
<feature type="domain" description="RRM" evidence="4">
    <location>
        <begin position="142"/>
        <end position="220"/>
    </location>
</feature>
<reference evidence="5 6" key="1">
    <citation type="submission" date="2017-03" db="EMBL/GenBank/DDBJ databases">
        <title>An alternative strategy for trypanosome survival in the mammalian bloodstream revealed through genome and transcriptome analysis of the ubiquitous bovine parasite Trypanosoma (Megatrypanum) theileri.</title>
        <authorList>
            <person name="Kelly S."/>
            <person name="Ivens A."/>
            <person name="Mott A."/>
            <person name="O'Neill E."/>
            <person name="Emms D."/>
            <person name="Macleod O."/>
            <person name="Voorheis P."/>
            <person name="Matthews J."/>
            <person name="Matthews K."/>
            <person name="Carrington M."/>
        </authorList>
    </citation>
    <scope>NUCLEOTIDE SEQUENCE [LARGE SCALE GENOMIC DNA]</scope>
    <source>
        <strain evidence="5">Edinburgh</strain>
    </source>
</reference>